<reference evidence="2" key="1">
    <citation type="submission" date="2020-11" db="EMBL/GenBank/DDBJ databases">
        <authorList>
            <person name="Tran Van P."/>
        </authorList>
    </citation>
    <scope>NUCLEOTIDE SEQUENCE</scope>
</reference>
<dbReference type="PANTHER" id="PTHR23280:SF21">
    <property type="entry name" value="PROTEIN 4.1 HOMOLOG"/>
    <property type="match status" value="1"/>
</dbReference>
<dbReference type="GO" id="GO:0005856">
    <property type="term" value="C:cytoskeleton"/>
    <property type="evidence" value="ECO:0007669"/>
    <property type="project" value="InterPro"/>
</dbReference>
<dbReference type="GO" id="GO:0005198">
    <property type="term" value="F:structural molecule activity"/>
    <property type="evidence" value="ECO:0007669"/>
    <property type="project" value="InterPro"/>
</dbReference>
<feature type="domain" description="Band 4.1 C-terminal" evidence="1">
    <location>
        <begin position="70"/>
        <end position="170"/>
    </location>
</feature>
<dbReference type="PANTHER" id="PTHR23280">
    <property type="entry name" value="4.1 G PROTEIN"/>
    <property type="match status" value="1"/>
</dbReference>
<sequence length="173" mass="18563">MRLQCCARFPVGAKSSPGACVITVTCYVSAANPTHCHCGLLGTQPIVYTESMVYGDPSTLADQGLHSTTQVPVVATESRKVALESEDGVYSATGEIVSSQTISSKTRTVETITYKTEKDGVVETRVEQKITIQSDGDPIDHDRALAEAIQEATAMNPDMTVEKIEIQQQTAPQ</sequence>
<dbReference type="GO" id="GO:0003779">
    <property type="term" value="F:actin binding"/>
    <property type="evidence" value="ECO:0007669"/>
    <property type="project" value="InterPro"/>
</dbReference>
<evidence type="ECO:0000313" key="2">
    <source>
        <dbReference type="EMBL" id="CAD7424863.1"/>
    </source>
</evidence>
<name>A0A7R9HLW1_9NEOP</name>
<dbReference type="GO" id="GO:0031032">
    <property type="term" value="P:actomyosin structure organization"/>
    <property type="evidence" value="ECO:0007669"/>
    <property type="project" value="TreeGrafter"/>
</dbReference>
<dbReference type="Pfam" id="PF05902">
    <property type="entry name" value="4_1_CTD"/>
    <property type="match status" value="1"/>
</dbReference>
<protein>
    <recommendedName>
        <fullName evidence="1">Band 4.1 C-terminal domain-containing protein</fullName>
    </recommendedName>
</protein>
<organism evidence="2">
    <name type="scientific">Timema monikensis</name>
    <dbReference type="NCBI Taxonomy" id="170555"/>
    <lineage>
        <taxon>Eukaryota</taxon>
        <taxon>Metazoa</taxon>
        <taxon>Ecdysozoa</taxon>
        <taxon>Arthropoda</taxon>
        <taxon>Hexapoda</taxon>
        <taxon>Insecta</taxon>
        <taxon>Pterygota</taxon>
        <taxon>Neoptera</taxon>
        <taxon>Polyneoptera</taxon>
        <taxon>Phasmatodea</taxon>
        <taxon>Timematodea</taxon>
        <taxon>Timematoidea</taxon>
        <taxon>Timematidae</taxon>
        <taxon>Timema</taxon>
    </lineage>
</organism>
<gene>
    <name evidence="2" type="ORF">TMSB3V08_LOCUS1789</name>
</gene>
<dbReference type="GO" id="GO:0005886">
    <property type="term" value="C:plasma membrane"/>
    <property type="evidence" value="ECO:0007669"/>
    <property type="project" value="TreeGrafter"/>
</dbReference>
<dbReference type="AlphaFoldDB" id="A0A7R9HLW1"/>
<dbReference type="EMBL" id="OB792847">
    <property type="protein sequence ID" value="CAD7424863.1"/>
    <property type="molecule type" value="Genomic_DNA"/>
</dbReference>
<evidence type="ECO:0000259" key="1">
    <source>
        <dbReference type="Pfam" id="PF05902"/>
    </source>
</evidence>
<accession>A0A7R9HLW1</accession>
<dbReference type="InterPro" id="IPR008379">
    <property type="entry name" value="Band_4.1_C"/>
</dbReference>
<proteinExistence type="predicted"/>